<dbReference type="GO" id="GO:0009897">
    <property type="term" value="C:external side of plasma membrane"/>
    <property type="evidence" value="ECO:0007669"/>
    <property type="project" value="TreeGrafter"/>
</dbReference>
<dbReference type="AlphaFoldDB" id="A0A8C4T936"/>
<dbReference type="SMART" id="SM00907">
    <property type="entry name" value="GDNF"/>
    <property type="match status" value="2"/>
</dbReference>
<keyword evidence="3" id="KW-1003">Cell membrane</keyword>
<feature type="domain" description="GDNF/GAS1" evidence="8">
    <location>
        <begin position="174"/>
        <end position="253"/>
    </location>
</feature>
<reference evidence="9" key="1">
    <citation type="submission" date="2021-06" db="EMBL/GenBank/DDBJ databases">
        <authorList>
            <consortium name="Wellcome Sanger Institute Data Sharing"/>
        </authorList>
    </citation>
    <scope>NUCLEOTIDE SEQUENCE [LARGE SCALE GENOMIC DNA]</scope>
</reference>
<dbReference type="Proteomes" id="UP000694620">
    <property type="component" value="Chromosome 15"/>
</dbReference>
<evidence type="ECO:0000313" key="10">
    <source>
        <dbReference type="Proteomes" id="UP000694620"/>
    </source>
</evidence>
<gene>
    <name evidence="9" type="primary">GFRAL</name>
</gene>
<dbReference type="SUPFAM" id="SSF110035">
    <property type="entry name" value="GDNF receptor-like"/>
    <property type="match status" value="2"/>
</dbReference>
<evidence type="ECO:0000256" key="2">
    <source>
        <dbReference type="ARBA" id="ARBA00005961"/>
    </source>
</evidence>
<feature type="domain" description="GDNF/GAS1" evidence="8">
    <location>
        <begin position="85"/>
        <end position="164"/>
    </location>
</feature>
<dbReference type="GeneTree" id="ENSGT00730000111274"/>
<evidence type="ECO:0000256" key="6">
    <source>
        <dbReference type="ARBA" id="ARBA00023170"/>
    </source>
</evidence>
<protein>
    <submittedName>
        <fullName evidence="9">GDNF family receptor alpha like</fullName>
    </submittedName>
</protein>
<dbReference type="GO" id="GO:0043235">
    <property type="term" value="C:receptor complex"/>
    <property type="evidence" value="ECO:0007669"/>
    <property type="project" value="TreeGrafter"/>
</dbReference>
<evidence type="ECO:0000256" key="5">
    <source>
        <dbReference type="ARBA" id="ARBA00023136"/>
    </source>
</evidence>
<organism evidence="9 10">
    <name type="scientific">Erpetoichthys calabaricus</name>
    <name type="common">Rope fish</name>
    <name type="synonym">Calamoichthys calabaricus</name>
    <dbReference type="NCBI Taxonomy" id="27687"/>
    <lineage>
        <taxon>Eukaryota</taxon>
        <taxon>Metazoa</taxon>
        <taxon>Chordata</taxon>
        <taxon>Craniata</taxon>
        <taxon>Vertebrata</taxon>
        <taxon>Euteleostomi</taxon>
        <taxon>Actinopterygii</taxon>
        <taxon>Polypteriformes</taxon>
        <taxon>Polypteridae</taxon>
        <taxon>Erpetoichthys</taxon>
    </lineage>
</organism>
<accession>A0A8C4T936</accession>
<proteinExistence type="inferred from homology"/>
<dbReference type="PANTHER" id="PTHR10269:SF1">
    <property type="entry name" value="GDNF FAMILY RECEPTOR ALPHA-LIKE"/>
    <property type="match status" value="1"/>
</dbReference>
<evidence type="ECO:0000256" key="1">
    <source>
        <dbReference type="ARBA" id="ARBA00004236"/>
    </source>
</evidence>
<keyword evidence="10" id="KW-1185">Reference proteome</keyword>
<comment type="similarity">
    <text evidence="2">Belongs to the GDNFR family.</text>
</comment>
<dbReference type="PANTHER" id="PTHR10269">
    <property type="entry name" value="GDNF RECEPTOR ALPHA"/>
    <property type="match status" value="1"/>
</dbReference>
<sequence>MPLRLCWEAQQTFWQCHILMCLPSWRSWPTCASSVGSSYGLMLPVVTMTVAKYKTSDKTDEEGKMVLIILLCLRLLSGPVSVRSCTEIKKLCIQNETCNRLLVPRLSACPEDPAQCNTSRCQMAVQRFYEKLPFNMAEMLAFCDCSAVDDDCLHLKRSFHDRMCSGDITPSSTCIDVLDRCMADAACRHRFDAFHSKCWSEGQEVCNGSKDCRAAFIATRGTVLQIPCTCKGLERSHWSKCKHFQSLFHGKSCFGTLNFIMECLLFISLRLSSFNLSSSLIPCSPGLTLVAILWTFSSAAMSFLQSGDPNCTQDSR</sequence>
<evidence type="ECO:0000256" key="4">
    <source>
        <dbReference type="ARBA" id="ARBA00022729"/>
    </source>
</evidence>
<dbReference type="GO" id="GO:0007399">
    <property type="term" value="P:nervous system development"/>
    <property type="evidence" value="ECO:0007669"/>
    <property type="project" value="TreeGrafter"/>
</dbReference>
<evidence type="ECO:0000259" key="8">
    <source>
        <dbReference type="SMART" id="SM00907"/>
    </source>
</evidence>
<dbReference type="GO" id="GO:0038023">
    <property type="term" value="F:signaling receptor activity"/>
    <property type="evidence" value="ECO:0007669"/>
    <property type="project" value="InterPro"/>
</dbReference>
<keyword evidence="6" id="KW-0675">Receptor</keyword>
<keyword evidence="5" id="KW-0472">Membrane</keyword>
<dbReference type="GO" id="GO:0007169">
    <property type="term" value="P:cell surface receptor protein tyrosine kinase signaling pathway"/>
    <property type="evidence" value="ECO:0007669"/>
    <property type="project" value="UniProtKB-ARBA"/>
</dbReference>
<dbReference type="InterPro" id="IPR016017">
    <property type="entry name" value="GDNF/GAS1"/>
</dbReference>
<evidence type="ECO:0000256" key="7">
    <source>
        <dbReference type="ARBA" id="ARBA00023180"/>
    </source>
</evidence>
<keyword evidence="4" id="KW-0732">Signal</keyword>
<evidence type="ECO:0000313" key="9">
    <source>
        <dbReference type="Ensembl" id="ENSECRP00000029043.1"/>
    </source>
</evidence>
<dbReference type="InterPro" id="IPR003438">
    <property type="entry name" value="GDNF_rcpt"/>
</dbReference>
<reference evidence="9" key="2">
    <citation type="submission" date="2025-08" db="UniProtKB">
        <authorList>
            <consortium name="Ensembl"/>
        </authorList>
    </citation>
    <scope>IDENTIFICATION</scope>
</reference>
<dbReference type="Pfam" id="PF02351">
    <property type="entry name" value="GDNF"/>
    <property type="match status" value="2"/>
</dbReference>
<comment type="subcellular location">
    <subcellularLocation>
        <location evidence="1">Cell membrane</location>
    </subcellularLocation>
</comment>
<reference evidence="9" key="3">
    <citation type="submission" date="2025-09" db="UniProtKB">
        <authorList>
            <consortium name="Ensembl"/>
        </authorList>
    </citation>
    <scope>IDENTIFICATION</scope>
</reference>
<dbReference type="InterPro" id="IPR037193">
    <property type="entry name" value="GDNF_alpha"/>
</dbReference>
<dbReference type="Ensembl" id="ENSECRT00000029657.1">
    <property type="protein sequence ID" value="ENSECRP00000029043.1"/>
    <property type="gene ID" value="ENSECRG00000019672.1"/>
</dbReference>
<keyword evidence="7" id="KW-0325">Glycoprotein</keyword>
<name>A0A8C4T936_ERPCA</name>
<evidence type="ECO:0000256" key="3">
    <source>
        <dbReference type="ARBA" id="ARBA00022475"/>
    </source>
</evidence>